<feature type="transmembrane region" description="Helical" evidence="1">
    <location>
        <begin position="83"/>
        <end position="103"/>
    </location>
</feature>
<dbReference type="STRING" id="329726.AM1_1132"/>
<evidence type="ECO:0000256" key="1">
    <source>
        <dbReference type="SAM" id="Phobius"/>
    </source>
</evidence>
<proteinExistence type="predicted"/>
<feature type="transmembrane region" description="Helical" evidence="1">
    <location>
        <begin position="57"/>
        <end position="77"/>
    </location>
</feature>
<evidence type="ECO:0000313" key="2">
    <source>
        <dbReference type="EMBL" id="ABW26171.1"/>
    </source>
</evidence>
<dbReference type="RefSeq" id="WP_010473526.1">
    <property type="nucleotide sequence ID" value="NC_009925.1"/>
</dbReference>
<gene>
    <name evidence="2" type="ordered locus">AM1_1132</name>
</gene>
<keyword evidence="3" id="KW-1185">Reference proteome</keyword>
<accession>B0C2V5</accession>
<keyword evidence="1" id="KW-0812">Transmembrane</keyword>
<reference evidence="2 3" key="1">
    <citation type="journal article" date="2008" name="Proc. Natl. Acad. Sci. U.S.A.">
        <title>Niche adaptation and genome expansion in the chlorophyll d-producing cyanobacterium Acaryochloris marina.</title>
        <authorList>
            <person name="Swingley W.D."/>
            <person name="Chen M."/>
            <person name="Cheung P.C."/>
            <person name="Conrad A.L."/>
            <person name="Dejesa L.C."/>
            <person name="Hao J."/>
            <person name="Honchak B.M."/>
            <person name="Karbach L.E."/>
            <person name="Kurdoglu A."/>
            <person name="Lahiri S."/>
            <person name="Mastrian S.D."/>
            <person name="Miyashita H."/>
            <person name="Page L."/>
            <person name="Ramakrishna P."/>
            <person name="Satoh S."/>
            <person name="Sattley W.M."/>
            <person name="Shimada Y."/>
            <person name="Taylor H.L."/>
            <person name="Tomo T."/>
            <person name="Tsuchiya T."/>
            <person name="Wang Z.T."/>
            <person name="Raymond J."/>
            <person name="Mimuro M."/>
            <person name="Blankenship R.E."/>
            <person name="Touchman J.W."/>
        </authorList>
    </citation>
    <scope>NUCLEOTIDE SEQUENCE [LARGE SCALE GENOMIC DNA]</scope>
    <source>
        <strain evidence="3">MBIC 11017</strain>
    </source>
</reference>
<dbReference type="Proteomes" id="UP000000268">
    <property type="component" value="Chromosome"/>
</dbReference>
<dbReference type="AlphaFoldDB" id="B0C2V5"/>
<evidence type="ECO:0000313" key="3">
    <source>
        <dbReference type="Proteomes" id="UP000000268"/>
    </source>
</evidence>
<dbReference type="HOGENOM" id="CLU_152016_1_0_3"/>
<keyword evidence="1" id="KW-1133">Transmembrane helix</keyword>
<dbReference type="EMBL" id="CP000828">
    <property type="protein sequence ID" value="ABW26171.1"/>
    <property type="molecule type" value="Genomic_DNA"/>
</dbReference>
<dbReference type="KEGG" id="amr:AM1_1132"/>
<keyword evidence="1" id="KW-0472">Membrane</keyword>
<protein>
    <submittedName>
        <fullName evidence="2">Uncharacterized protein</fullName>
    </submittedName>
</protein>
<feature type="transmembrane region" description="Helical" evidence="1">
    <location>
        <begin position="12"/>
        <end position="29"/>
    </location>
</feature>
<sequence>MHFLFEIPDPPYFLIGIAALCGFACGKAFEVSIKRKTKEWSEGLSEKPLRNVNEPRLFVPYLGICICSWIFVGSSLTTFAVTWAVGFTMSTFVVLSSGLLVWYQLGILLRTLEEGGSEALEIK</sequence>
<organism evidence="2 3">
    <name type="scientific">Acaryochloris marina (strain MBIC 11017)</name>
    <dbReference type="NCBI Taxonomy" id="329726"/>
    <lineage>
        <taxon>Bacteria</taxon>
        <taxon>Bacillati</taxon>
        <taxon>Cyanobacteriota</taxon>
        <taxon>Cyanophyceae</taxon>
        <taxon>Acaryochloridales</taxon>
        <taxon>Acaryochloridaceae</taxon>
        <taxon>Acaryochloris</taxon>
    </lineage>
</organism>
<dbReference type="OrthoDB" id="517257at2"/>
<name>B0C2V5_ACAM1</name>